<dbReference type="OrthoDB" id="5564421at2759"/>
<feature type="compositionally biased region" description="Basic and acidic residues" evidence="1">
    <location>
        <begin position="870"/>
        <end position="880"/>
    </location>
</feature>
<dbReference type="EMBL" id="JANBPY010000230">
    <property type="protein sequence ID" value="KAJ1968109.1"/>
    <property type="molecule type" value="Genomic_DNA"/>
</dbReference>
<comment type="caution">
    <text evidence="2">The sequence shown here is derived from an EMBL/GenBank/DDBJ whole genome shotgun (WGS) entry which is preliminary data.</text>
</comment>
<gene>
    <name evidence="2" type="ORF">IWQ62_001445</name>
</gene>
<name>A0A9W8AXY9_9FUNG</name>
<proteinExistence type="predicted"/>
<organism evidence="2 3">
    <name type="scientific">Dispira parvispora</name>
    <dbReference type="NCBI Taxonomy" id="1520584"/>
    <lineage>
        <taxon>Eukaryota</taxon>
        <taxon>Fungi</taxon>
        <taxon>Fungi incertae sedis</taxon>
        <taxon>Zoopagomycota</taxon>
        <taxon>Kickxellomycotina</taxon>
        <taxon>Dimargaritomycetes</taxon>
        <taxon>Dimargaritales</taxon>
        <taxon>Dimargaritaceae</taxon>
        <taxon>Dispira</taxon>
    </lineage>
</organism>
<feature type="region of interest" description="Disordered" evidence="1">
    <location>
        <begin position="800"/>
        <end position="835"/>
    </location>
</feature>
<protein>
    <submittedName>
        <fullName evidence="2">Uncharacterized protein</fullName>
    </submittedName>
</protein>
<evidence type="ECO:0000313" key="2">
    <source>
        <dbReference type="EMBL" id="KAJ1968109.1"/>
    </source>
</evidence>
<feature type="region of interest" description="Disordered" evidence="1">
    <location>
        <begin position="870"/>
        <end position="912"/>
    </location>
</feature>
<reference evidence="2" key="1">
    <citation type="submission" date="2022-07" db="EMBL/GenBank/DDBJ databases">
        <title>Phylogenomic reconstructions and comparative analyses of Kickxellomycotina fungi.</title>
        <authorList>
            <person name="Reynolds N.K."/>
            <person name="Stajich J.E."/>
            <person name="Barry K."/>
            <person name="Grigoriev I.V."/>
            <person name="Crous P."/>
            <person name="Smith M.E."/>
        </authorList>
    </citation>
    <scope>NUCLEOTIDE SEQUENCE</scope>
    <source>
        <strain evidence="2">RSA 1196</strain>
    </source>
</reference>
<feature type="compositionally biased region" description="Polar residues" evidence="1">
    <location>
        <begin position="800"/>
        <end position="814"/>
    </location>
</feature>
<accession>A0A9W8AXY9</accession>
<evidence type="ECO:0000256" key="1">
    <source>
        <dbReference type="SAM" id="MobiDB-lite"/>
    </source>
</evidence>
<keyword evidence="3" id="KW-1185">Reference proteome</keyword>
<dbReference type="Proteomes" id="UP001150925">
    <property type="component" value="Unassembled WGS sequence"/>
</dbReference>
<sequence>MVSDEIHFARLVEDLVQAPSAFQPDVLREITQHALILFANQRKQLQDYFLPPQGRKASSKSKPTKEAAIADEKPLPFLRVTKKRRMEFETVTLQPSEHLEDITQAQTRLQELLDTSPSEWAKLLLPWALNSLHQLLREVGPQQKRLAWYINAMPVSHLFIGLLLYLLGPTPTENSTQSLILDPVASNFFSMLWNPDVYDVATQLGILEIMLYRAPTLVIWKLTLYILQLEHQLCDTTTTTTAVGLEHTLELAYQSLRTNQSGYSAELVSVIRLLLSSYQLQANNNPVDTREPLVSMVLPLLCRPFRGEPGLLFAEIRTLARSIPVKQMVSIMKAEVAHQISQTRPDEAPFPQQIYTWLSDLLVEERTTTPHIYYPLYDILQQVVYYLHHHPSRTCQGSGKPGEDISPQQSPGVYLCQAVMPVCNRLFQLLIRRCQRVMWVDDSSLNQPSPSQASVGSGYADAVDILSDFVPHLHTILQHWLQHSLCPHLDPQVGDDHLCVVSESFSYLYLDLVGLMGLVSTLPTRRIIVLFVWLVLGHCSQSRGQSTMYPLGADFTALDKTGTKHSTFLVHTHMLMHLLVTFEIRHGDPLPHTIRNFLRDILAHPRLLPLASPQFVNRLACLVYLGYWPASRSRYFPQRLMDDLYHGCVDAVDSLLTLAEYSLAYRLDSLNTSTKLDQEAWAHVNHLVPVATKIMYVLNVHLLQNRQQSWLTENEGNQVLIRLVALFVRESNLLPLYQDQIAEPRQTLFNTLRRLLFILADQDYLFTRLVETIVSLWFAPDSVTENLQKSYTRPVHQLMEQSGTNSESFTQALEKSSEPLDAEPEVASPFGETPGNTVSMPTWWGDLLVAASGKPLPQPQVDPTLVKNFRNMDSKRKSQDRSLFTSSASNRRPSTRSEGNSDGYGISSVASKSPPALENDHLLYDYWRANPDHGVGSLLAQNNALPGVAYTVTRTSLALPKKNAGARALSAKVGANAGDLDPKSTPVSELYWDCSTGRAHSRPEERSADPFLSPADRGLLELLQDCLVRSDNRTHRGESRGQILFKTLLVQFKPCFRKTPPTGTIKHRSYMFTELPLIRLLDLCKEHMATVLMLNMICVHEPRLCPDVSRIVVALLTTLIGFFYQNAAKPSGQFPKELFLLQQVVSISVQLECVHHPIDSLVVIFPKLPCGDVAKLLRRCIWPVYVQYVDHECGTLANEGGLSFEEPSAMQPDVNPISSMEDANPSNVAVATQHPLVHWDAYLEEKSKMPSWSRCTREQVLEMREIIYAVFRRNMAATYPYFALFV</sequence>
<feature type="compositionally biased region" description="Polar residues" evidence="1">
    <location>
        <begin position="881"/>
        <end position="900"/>
    </location>
</feature>
<evidence type="ECO:0000313" key="3">
    <source>
        <dbReference type="Proteomes" id="UP001150925"/>
    </source>
</evidence>